<dbReference type="InterPro" id="IPR036736">
    <property type="entry name" value="ACP-like_sf"/>
</dbReference>
<dbReference type="InterPro" id="IPR009081">
    <property type="entry name" value="PP-bd_ACP"/>
</dbReference>
<reference evidence="2" key="1">
    <citation type="journal article" date="2018" name="Microb. Cell Fact.">
        <title>Characterization and heterologous expression of the neoabyssomicin/abyssomicin biosynthetic gene cluster from Streptomyces koyangensis SCSIO 5802.</title>
        <authorList>
            <person name="Tu J."/>
            <person name="Li S."/>
            <person name="Chen J."/>
            <person name="Song Y."/>
            <person name="Fu S."/>
            <person name="Ju J."/>
            <person name="Li Q."/>
        </authorList>
    </citation>
    <scope>NUCLEOTIDE SEQUENCE</scope>
    <source>
        <strain evidence="2">SCSIO 5802</strain>
    </source>
</reference>
<sequence length="75" mass="8186">MNSHDGFVALLREEVGLPLEAADLGRPFDQLEGWDSVHLLTLLTALERATGHRISLPDALEAPSLEHLYAVAVRA</sequence>
<proteinExistence type="predicted"/>
<dbReference type="EMBL" id="CP049945">
    <property type="protein sequence ID" value="QRF05052.1"/>
    <property type="molecule type" value="Genomic_DNA"/>
</dbReference>
<reference evidence="3 4" key="2">
    <citation type="submission" date="2020-03" db="EMBL/GenBank/DDBJ databases">
        <title>Genome mining and metabolic profiling illuminate the polycyclic tetramate macrolactams from Streptomyces koyangensis SCSIO 5802.</title>
        <authorList>
            <person name="Ding W."/>
        </authorList>
    </citation>
    <scope>NUCLEOTIDE SEQUENCE [LARGE SCALE GENOMIC DNA]</scope>
    <source>
        <strain evidence="3 4">SCSIO 5802</strain>
    </source>
</reference>
<evidence type="ECO:0000313" key="4">
    <source>
        <dbReference type="Proteomes" id="UP000596311"/>
    </source>
</evidence>
<dbReference type="PROSITE" id="PS50075">
    <property type="entry name" value="CARRIER"/>
    <property type="match status" value="1"/>
</dbReference>
<evidence type="ECO:0000313" key="2">
    <source>
        <dbReference type="EMBL" id="AVI57428.1"/>
    </source>
</evidence>
<dbReference type="RefSeq" id="WP_129847667.1">
    <property type="nucleotide sequence ID" value="NZ_CP049945.1"/>
</dbReference>
<dbReference type="Pfam" id="PF00550">
    <property type="entry name" value="PP-binding"/>
    <property type="match status" value="1"/>
</dbReference>
<name>A0A2P1BT48_9ACTN</name>
<evidence type="ECO:0000313" key="3">
    <source>
        <dbReference type="EMBL" id="QRF05052.1"/>
    </source>
</evidence>
<gene>
    <name evidence="3" type="ORF">G9U55_24755</name>
</gene>
<evidence type="ECO:0000259" key="1">
    <source>
        <dbReference type="PROSITE" id="PS50075"/>
    </source>
</evidence>
<dbReference type="AlphaFoldDB" id="A0A2P1BT48"/>
<accession>A0A2P1BT48</accession>
<dbReference type="Proteomes" id="UP000596311">
    <property type="component" value="Chromosome"/>
</dbReference>
<protein>
    <submittedName>
        <fullName evidence="2">AbmA3</fullName>
    </submittedName>
    <submittedName>
        <fullName evidence="3">Acyl carrier protein</fullName>
    </submittedName>
</protein>
<keyword evidence="4" id="KW-1185">Reference proteome</keyword>
<dbReference type="SUPFAM" id="SSF47336">
    <property type="entry name" value="ACP-like"/>
    <property type="match status" value="1"/>
</dbReference>
<dbReference type="Gene3D" id="1.10.1200.10">
    <property type="entry name" value="ACP-like"/>
    <property type="match status" value="1"/>
</dbReference>
<feature type="domain" description="Carrier" evidence="1">
    <location>
        <begin position="1"/>
        <end position="75"/>
    </location>
</feature>
<organism evidence="2">
    <name type="scientific">Streptomyces koyangensis</name>
    <dbReference type="NCBI Taxonomy" id="188770"/>
    <lineage>
        <taxon>Bacteria</taxon>
        <taxon>Bacillati</taxon>
        <taxon>Actinomycetota</taxon>
        <taxon>Actinomycetes</taxon>
        <taxon>Kitasatosporales</taxon>
        <taxon>Streptomycetaceae</taxon>
        <taxon>Streptomyces</taxon>
        <taxon>Streptomyces aurantiacus group</taxon>
    </lineage>
</organism>
<dbReference type="EMBL" id="MG243704">
    <property type="protein sequence ID" value="AVI57428.1"/>
    <property type="molecule type" value="Genomic_DNA"/>
</dbReference>